<dbReference type="STRING" id="305900.GV64_12735"/>
<sequence>MSLGKKLSLIGLFLLLAYCAAWITAYRQSSAYFEYAQEQMQQGEWVTALKGMNKLELRLEDPYLGGYQQVIETWESSLLGPRPGFYQQAITAASEVLPKLSDAELLKFIDIYVQLDLRYVPEAAVELQERARQNGDEQLATEMTEFLTEAFPEFTHH</sequence>
<dbReference type="AlphaFoldDB" id="A0A081KBG8"/>
<evidence type="ECO:0000313" key="2">
    <source>
        <dbReference type="Proteomes" id="UP000027997"/>
    </source>
</evidence>
<reference evidence="1 2" key="1">
    <citation type="submission" date="2014-06" db="EMBL/GenBank/DDBJ databases">
        <title>Whole Genome Sequences of Three Symbiotic Endozoicomonas Bacteria.</title>
        <authorList>
            <person name="Neave M.J."/>
            <person name="Apprill A."/>
            <person name="Voolstra C.R."/>
        </authorList>
    </citation>
    <scope>NUCLEOTIDE SEQUENCE [LARGE SCALE GENOMIC DNA]</scope>
    <source>
        <strain evidence="1 2">DSM 22380</strain>
    </source>
</reference>
<dbReference type="RefSeq" id="WP_020583097.1">
    <property type="nucleotide sequence ID" value="NZ_JOJP01000001.1"/>
</dbReference>
<organism evidence="1 2">
    <name type="scientific">Endozoicomonas elysicola</name>
    <dbReference type="NCBI Taxonomy" id="305900"/>
    <lineage>
        <taxon>Bacteria</taxon>
        <taxon>Pseudomonadati</taxon>
        <taxon>Pseudomonadota</taxon>
        <taxon>Gammaproteobacteria</taxon>
        <taxon>Oceanospirillales</taxon>
        <taxon>Endozoicomonadaceae</taxon>
        <taxon>Endozoicomonas</taxon>
    </lineage>
</organism>
<gene>
    <name evidence="1" type="ORF">GV64_12735</name>
</gene>
<name>A0A081KBG8_9GAMM</name>
<comment type="caution">
    <text evidence="1">The sequence shown here is derived from an EMBL/GenBank/DDBJ whole genome shotgun (WGS) entry which is preliminary data.</text>
</comment>
<proteinExistence type="predicted"/>
<dbReference type="EMBL" id="JOJP01000001">
    <property type="protein sequence ID" value="KEI71494.1"/>
    <property type="molecule type" value="Genomic_DNA"/>
</dbReference>
<keyword evidence="2" id="KW-1185">Reference proteome</keyword>
<accession>A0A081KBG8</accession>
<evidence type="ECO:0000313" key="1">
    <source>
        <dbReference type="EMBL" id="KEI71494.1"/>
    </source>
</evidence>
<protein>
    <submittedName>
        <fullName evidence="1">Uncharacterized protein</fullName>
    </submittedName>
</protein>
<dbReference type="eggNOG" id="ENOG5032XKR">
    <property type="taxonomic scope" value="Bacteria"/>
</dbReference>
<dbReference type="Proteomes" id="UP000027997">
    <property type="component" value="Unassembled WGS sequence"/>
</dbReference>